<feature type="compositionally biased region" description="Gly residues" evidence="1">
    <location>
        <begin position="22"/>
        <end position="33"/>
    </location>
</feature>
<evidence type="ECO:0000256" key="1">
    <source>
        <dbReference type="SAM" id="MobiDB-lite"/>
    </source>
</evidence>
<organism evidence="3 4">
    <name type="scientific">Oryza sativa subsp. japonica</name>
    <name type="common">Rice</name>
    <dbReference type="NCBI Taxonomy" id="39947"/>
    <lineage>
        <taxon>Eukaryota</taxon>
        <taxon>Viridiplantae</taxon>
        <taxon>Streptophyta</taxon>
        <taxon>Embryophyta</taxon>
        <taxon>Tracheophyta</taxon>
        <taxon>Spermatophyta</taxon>
        <taxon>Magnoliopsida</taxon>
        <taxon>Liliopsida</taxon>
        <taxon>Poales</taxon>
        <taxon>Poaceae</taxon>
        <taxon>BOP clade</taxon>
        <taxon>Oryzoideae</taxon>
        <taxon>Oryzeae</taxon>
        <taxon>Oryzinae</taxon>
        <taxon>Oryza</taxon>
        <taxon>Oryza sativa</taxon>
    </lineage>
</organism>
<sequence>MEAAEQGEIAAERAARAHGRRTGGSSGGGSGGGDRSHGGEETGDANLPSDGHVADGGKGGRGWALGASCGLRAVKAHGAELPDGLLVPPGATGGQGEVRRGRPTPRVDSRKSSRPWRRPSPTRWSSRPVLVKVDGGDEEEELPAAFVLVLFFLLFISPIASSFESFKFSTFKDAGKSVPGYRAERAVLQGVAGEHEERGGGAGARGRDALASVAYEAEGRREKMERRAAAGEVAREGGGREAGNGGARRRRAEEEARSGRRPATVSALLAGRRLFASPCALAGEEGWPGGRKKEAPVVPLSSSVDRDDGATSPPHRMRTKSNQPRRRHICQNHHQNR</sequence>
<evidence type="ECO:0000313" key="3">
    <source>
        <dbReference type="EMBL" id="BAD09406.1"/>
    </source>
</evidence>
<reference evidence="4" key="3">
    <citation type="journal article" date="2005" name="Nature">
        <title>The map-based sequence of the rice genome.</title>
        <authorList>
            <consortium name="International rice genome sequencing project (IRGSP)"/>
            <person name="Matsumoto T."/>
            <person name="Wu J."/>
            <person name="Kanamori H."/>
            <person name="Katayose Y."/>
            <person name="Fujisawa M."/>
            <person name="Namiki N."/>
            <person name="Mizuno H."/>
            <person name="Yamamoto K."/>
            <person name="Antonio B.A."/>
            <person name="Baba T."/>
            <person name="Sakata K."/>
            <person name="Nagamura Y."/>
            <person name="Aoki H."/>
            <person name="Arikawa K."/>
            <person name="Arita K."/>
            <person name="Bito T."/>
            <person name="Chiden Y."/>
            <person name="Fujitsuka N."/>
            <person name="Fukunaka R."/>
            <person name="Hamada M."/>
            <person name="Harada C."/>
            <person name="Hayashi A."/>
            <person name="Hijishita S."/>
            <person name="Honda M."/>
            <person name="Hosokawa S."/>
            <person name="Ichikawa Y."/>
            <person name="Idonuma A."/>
            <person name="Iijima M."/>
            <person name="Ikeda M."/>
            <person name="Ikeno M."/>
            <person name="Ito K."/>
            <person name="Ito S."/>
            <person name="Ito T."/>
            <person name="Ito Y."/>
            <person name="Ito Y."/>
            <person name="Iwabuchi A."/>
            <person name="Kamiya K."/>
            <person name="Karasawa W."/>
            <person name="Kurita K."/>
            <person name="Katagiri S."/>
            <person name="Kikuta A."/>
            <person name="Kobayashi H."/>
            <person name="Kobayashi N."/>
            <person name="Machita K."/>
            <person name="Maehara T."/>
            <person name="Masukawa M."/>
            <person name="Mizubayashi T."/>
            <person name="Mukai Y."/>
            <person name="Nagasaki H."/>
            <person name="Nagata Y."/>
            <person name="Naito S."/>
            <person name="Nakashima M."/>
            <person name="Nakama Y."/>
            <person name="Nakamichi Y."/>
            <person name="Nakamura M."/>
            <person name="Meguro A."/>
            <person name="Negishi M."/>
            <person name="Ohta I."/>
            <person name="Ohta T."/>
            <person name="Okamoto M."/>
            <person name="Ono N."/>
            <person name="Saji S."/>
            <person name="Sakaguchi M."/>
            <person name="Sakai K."/>
            <person name="Shibata M."/>
            <person name="Shimokawa T."/>
            <person name="Song J."/>
            <person name="Takazaki Y."/>
            <person name="Terasawa K."/>
            <person name="Tsugane M."/>
            <person name="Tsuji K."/>
            <person name="Ueda S."/>
            <person name="Waki K."/>
            <person name="Yamagata H."/>
            <person name="Yamamoto M."/>
            <person name="Yamamoto S."/>
            <person name="Yamane H."/>
            <person name="Yoshiki S."/>
            <person name="Yoshihara R."/>
            <person name="Yukawa K."/>
            <person name="Zhong H."/>
            <person name="Yano M."/>
            <person name="Yuan Q."/>
            <person name="Ouyang S."/>
            <person name="Liu J."/>
            <person name="Jones K.M."/>
            <person name="Gansberger K."/>
            <person name="Moffat K."/>
            <person name="Hill J."/>
            <person name="Bera J."/>
            <person name="Fadrosh D."/>
            <person name="Jin S."/>
            <person name="Johri S."/>
            <person name="Kim M."/>
            <person name="Overton L."/>
            <person name="Reardon M."/>
            <person name="Tsitrin T."/>
            <person name="Vuong H."/>
            <person name="Weaver B."/>
            <person name="Ciecko A."/>
            <person name="Tallon L."/>
            <person name="Jackson J."/>
            <person name="Pai G."/>
            <person name="Aken S.V."/>
            <person name="Utterback T."/>
            <person name="Reidmuller S."/>
            <person name="Feldblyum T."/>
            <person name="Hsiao J."/>
            <person name="Zismann V."/>
            <person name="Iobst S."/>
            <person name="de Vazeille A.R."/>
            <person name="Buell C.R."/>
            <person name="Ying K."/>
            <person name="Li Y."/>
            <person name="Lu T."/>
            <person name="Huang Y."/>
            <person name="Zhao Q."/>
            <person name="Feng Q."/>
            <person name="Zhang L."/>
            <person name="Zhu J."/>
            <person name="Weng Q."/>
            <person name="Mu J."/>
            <person name="Lu Y."/>
            <person name="Fan D."/>
            <person name="Liu Y."/>
            <person name="Guan J."/>
            <person name="Zhang Y."/>
            <person name="Yu S."/>
            <person name="Liu X."/>
            <person name="Zhang Y."/>
            <person name="Hong G."/>
            <person name="Han B."/>
            <person name="Choisne N."/>
            <person name="Demange N."/>
            <person name="Orjeda G."/>
            <person name="Samain S."/>
            <person name="Cattolico L."/>
            <person name="Pelletier E."/>
            <person name="Couloux A."/>
            <person name="Segurens B."/>
            <person name="Wincker P."/>
            <person name="D'Hont A."/>
            <person name="Scarpelli C."/>
            <person name="Weissenbach J."/>
            <person name="Salanoubat M."/>
            <person name="Quetier F."/>
            <person name="Yu Y."/>
            <person name="Kim H.R."/>
            <person name="Rambo T."/>
            <person name="Currie J."/>
            <person name="Collura K."/>
            <person name="Luo M."/>
            <person name="Yang T."/>
            <person name="Ammiraju J.S.S."/>
            <person name="Engler F."/>
            <person name="Soderlund C."/>
            <person name="Wing R.A."/>
            <person name="Palmer L.E."/>
            <person name="de la Bastide M."/>
            <person name="Spiegel L."/>
            <person name="Nascimento L."/>
            <person name="Zutavern T."/>
            <person name="O'Shaughnessy A."/>
            <person name="Dike S."/>
            <person name="Dedhia N."/>
            <person name="Preston R."/>
            <person name="Balija V."/>
            <person name="McCombie W.R."/>
            <person name="Chow T."/>
            <person name="Chen H."/>
            <person name="Chung M."/>
            <person name="Chen C."/>
            <person name="Shaw J."/>
            <person name="Wu H."/>
            <person name="Hsiao K."/>
            <person name="Chao Y."/>
            <person name="Chu M."/>
            <person name="Cheng C."/>
            <person name="Hour A."/>
            <person name="Lee P."/>
            <person name="Lin S."/>
            <person name="Lin Y."/>
            <person name="Liou J."/>
            <person name="Liu S."/>
            <person name="Hsing Y."/>
            <person name="Raghuvanshi S."/>
            <person name="Mohanty A."/>
            <person name="Bharti A.K."/>
            <person name="Gaur A."/>
            <person name="Gupta V."/>
            <person name="Kumar D."/>
            <person name="Ravi V."/>
            <person name="Vij S."/>
            <person name="Kapur A."/>
            <person name="Khurana P."/>
            <person name="Khurana P."/>
            <person name="Khurana J.P."/>
            <person name="Tyagi A.K."/>
            <person name="Gaikwad K."/>
            <person name="Singh A."/>
            <person name="Dalal V."/>
            <person name="Srivastava S."/>
            <person name="Dixit A."/>
            <person name="Pal A.K."/>
            <person name="Ghazi I.A."/>
            <person name="Yadav M."/>
            <person name="Pandit A."/>
            <person name="Bhargava A."/>
            <person name="Sureshbabu K."/>
            <person name="Batra K."/>
            <person name="Sharma T.R."/>
            <person name="Mohapatra T."/>
            <person name="Singh N.K."/>
            <person name="Messing J."/>
            <person name="Nelson A.B."/>
            <person name="Fuks G."/>
            <person name="Kavchok S."/>
            <person name="Keizer G."/>
            <person name="Linton E."/>
            <person name="Llaca V."/>
            <person name="Song R."/>
            <person name="Tanyolac B."/>
            <person name="Young S."/>
            <person name="Ho-Il K."/>
            <person name="Hahn J.H."/>
            <person name="Sangsakoo G."/>
            <person name="Vanavichit A."/>
            <person name="de Mattos Luiz.A.T."/>
            <person name="Zimmer P.D."/>
            <person name="Malone G."/>
            <person name="Dellagostin O."/>
            <person name="de Oliveira A.C."/>
            <person name="Bevan M."/>
            <person name="Bancroft I."/>
            <person name="Minx P."/>
            <person name="Cordum H."/>
            <person name="Wilson R."/>
            <person name="Cheng Z."/>
            <person name="Jin W."/>
            <person name="Jiang J."/>
            <person name="Leong S.A."/>
            <person name="Iwama H."/>
            <person name="Gojobori T."/>
            <person name="Itoh T."/>
            <person name="Niimura Y."/>
            <person name="Fujii Y."/>
            <person name="Habara T."/>
            <person name="Sakai H."/>
            <person name="Sato Y."/>
            <person name="Wilson G."/>
            <person name="Kumar K."/>
            <person name="McCouch S."/>
            <person name="Juretic N."/>
            <person name="Hoen D."/>
            <person name="Wright S."/>
            <person name="Bruskiewich R."/>
            <person name="Bureau T."/>
            <person name="Miyao A."/>
            <person name="Hirochika H."/>
            <person name="Nishikawa T."/>
            <person name="Kadowaki K."/>
            <person name="Sugiura M."/>
            <person name="Burr B."/>
            <person name="Sasaki T."/>
        </authorList>
    </citation>
    <scope>NUCLEOTIDE SEQUENCE [LARGE SCALE GENOMIC DNA]</scope>
    <source>
        <strain evidence="4">cv. Nipponbare</strain>
    </source>
</reference>
<reference evidence="2" key="1">
    <citation type="submission" date="2001-11" db="EMBL/GenBank/DDBJ databases">
        <title>Oryza sativa nipponbare(GA3) genomic DNA, chromosome 8, PAC clone:P0481F05.</title>
        <authorList>
            <person name="Sasaki T."/>
            <person name="Matsumoto T."/>
            <person name="Yamamoto K."/>
        </authorList>
    </citation>
    <scope>NUCLEOTIDE SEQUENCE</scope>
</reference>
<dbReference type="Proteomes" id="UP000000763">
    <property type="component" value="Chromosome 8"/>
</dbReference>
<feature type="region of interest" description="Disordered" evidence="1">
    <location>
        <begin position="221"/>
        <end position="264"/>
    </location>
</feature>
<feature type="region of interest" description="Disordered" evidence="1">
    <location>
        <begin position="1"/>
        <end position="61"/>
    </location>
</feature>
<protein>
    <submittedName>
        <fullName evidence="3">Uncharacterized protein</fullName>
    </submittedName>
</protein>
<reference evidence="4" key="4">
    <citation type="journal article" date="2008" name="Nucleic Acids Res.">
        <title>The rice annotation project database (RAP-DB): 2008 update.</title>
        <authorList>
            <consortium name="The rice annotation project (RAP)"/>
        </authorList>
    </citation>
    <scope>GENOME REANNOTATION</scope>
    <source>
        <strain evidence="4">cv. Nipponbare</strain>
    </source>
</reference>
<feature type="compositionally biased region" description="Basic residues" evidence="1">
    <location>
        <begin position="315"/>
        <end position="337"/>
    </location>
</feature>
<feature type="compositionally biased region" description="Basic and acidic residues" evidence="1">
    <location>
        <begin position="97"/>
        <end position="111"/>
    </location>
</feature>
<evidence type="ECO:0000313" key="2">
    <source>
        <dbReference type="EMBL" id="BAD09326.1"/>
    </source>
</evidence>
<gene>
    <name evidence="3" type="ORF">P0028A08.6</name>
    <name evidence="2" type="ORF">P0481F05.27</name>
</gene>
<feature type="region of interest" description="Disordered" evidence="1">
    <location>
        <begin position="81"/>
        <end position="124"/>
    </location>
</feature>
<evidence type="ECO:0000313" key="4">
    <source>
        <dbReference type="Proteomes" id="UP000000763"/>
    </source>
</evidence>
<proteinExistence type="predicted"/>
<dbReference type="EMBL" id="AP004557">
    <property type="protein sequence ID" value="BAD09406.1"/>
    <property type="molecule type" value="Genomic_DNA"/>
</dbReference>
<dbReference type="AlphaFoldDB" id="Q6ZCW6"/>
<reference evidence="3" key="2">
    <citation type="submission" date="2001-12" db="EMBL/GenBank/DDBJ databases">
        <title>Oryza sativa nipponbare(GA3) genomic DNA, chromosome 8, PAC clone:P0028A08.</title>
        <authorList>
            <person name="Sasaki T."/>
            <person name="Matsumoto T."/>
            <person name="Yamamoto K."/>
        </authorList>
    </citation>
    <scope>NUCLEOTIDE SEQUENCE</scope>
</reference>
<feature type="compositionally biased region" description="Basic and acidic residues" evidence="1">
    <location>
        <begin position="221"/>
        <end position="239"/>
    </location>
</feature>
<accession>Q6ZCW6</accession>
<dbReference type="EMBL" id="AP004376">
    <property type="protein sequence ID" value="BAD09326.1"/>
    <property type="molecule type" value="Genomic_DNA"/>
</dbReference>
<name>Q6ZCW6_ORYSJ</name>
<feature type="region of interest" description="Disordered" evidence="1">
    <location>
        <begin position="282"/>
        <end position="337"/>
    </location>
</feature>